<comment type="caution">
    <text evidence="1">The sequence shown here is derived from an EMBL/GenBank/DDBJ whole genome shotgun (WGS) entry which is preliminary data.</text>
</comment>
<gene>
    <name evidence="1" type="ORF">HPB50_011834</name>
</gene>
<dbReference type="EMBL" id="CM023482">
    <property type="protein sequence ID" value="KAH6938683.1"/>
    <property type="molecule type" value="Genomic_DNA"/>
</dbReference>
<proteinExistence type="predicted"/>
<reference evidence="1" key="1">
    <citation type="submission" date="2020-05" db="EMBL/GenBank/DDBJ databases">
        <title>Large-scale comparative analyses of tick genomes elucidate their genetic diversity and vector capacities.</title>
        <authorList>
            <person name="Jia N."/>
            <person name="Wang J."/>
            <person name="Shi W."/>
            <person name="Du L."/>
            <person name="Sun Y."/>
            <person name="Zhan W."/>
            <person name="Jiang J."/>
            <person name="Wang Q."/>
            <person name="Zhang B."/>
            <person name="Ji P."/>
            <person name="Sakyi L.B."/>
            <person name="Cui X."/>
            <person name="Yuan T."/>
            <person name="Jiang B."/>
            <person name="Yang W."/>
            <person name="Lam T.T.-Y."/>
            <person name="Chang Q."/>
            <person name="Ding S."/>
            <person name="Wang X."/>
            <person name="Zhu J."/>
            <person name="Ruan X."/>
            <person name="Zhao L."/>
            <person name="Wei J."/>
            <person name="Que T."/>
            <person name="Du C."/>
            <person name="Cheng J."/>
            <person name="Dai P."/>
            <person name="Han X."/>
            <person name="Huang E."/>
            <person name="Gao Y."/>
            <person name="Liu J."/>
            <person name="Shao H."/>
            <person name="Ye R."/>
            <person name="Li L."/>
            <person name="Wei W."/>
            <person name="Wang X."/>
            <person name="Wang C."/>
            <person name="Yang T."/>
            <person name="Huo Q."/>
            <person name="Li W."/>
            <person name="Guo W."/>
            <person name="Chen H."/>
            <person name="Zhou L."/>
            <person name="Ni X."/>
            <person name="Tian J."/>
            <person name="Zhou Y."/>
            <person name="Sheng Y."/>
            <person name="Liu T."/>
            <person name="Pan Y."/>
            <person name="Xia L."/>
            <person name="Li J."/>
            <person name="Zhao F."/>
            <person name="Cao W."/>
        </authorList>
    </citation>
    <scope>NUCLEOTIDE SEQUENCE</scope>
    <source>
        <strain evidence="1">Hyas-2018</strain>
    </source>
</reference>
<keyword evidence="2" id="KW-1185">Reference proteome</keyword>
<name>A0ACB7SUY7_HYAAI</name>
<organism evidence="1 2">
    <name type="scientific">Hyalomma asiaticum</name>
    <name type="common">Tick</name>
    <dbReference type="NCBI Taxonomy" id="266040"/>
    <lineage>
        <taxon>Eukaryota</taxon>
        <taxon>Metazoa</taxon>
        <taxon>Ecdysozoa</taxon>
        <taxon>Arthropoda</taxon>
        <taxon>Chelicerata</taxon>
        <taxon>Arachnida</taxon>
        <taxon>Acari</taxon>
        <taxon>Parasitiformes</taxon>
        <taxon>Ixodida</taxon>
        <taxon>Ixodoidea</taxon>
        <taxon>Ixodidae</taxon>
        <taxon>Hyalomminae</taxon>
        <taxon>Hyalomma</taxon>
    </lineage>
</organism>
<evidence type="ECO:0000313" key="2">
    <source>
        <dbReference type="Proteomes" id="UP000821845"/>
    </source>
</evidence>
<sequence>MRSVIRSDSLSSLDSSSSILFESSAQTPLEGAQTSVLLAVDPELAKTSGEYFENCAPAASRYRSVYLADHRLADQMLRSSLGLLLEPHQLARLLHI</sequence>
<accession>A0ACB7SUY7</accession>
<protein>
    <submittedName>
        <fullName evidence="1">Uncharacterized protein</fullName>
    </submittedName>
</protein>
<evidence type="ECO:0000313" key="1">
    <source>
        <dbReference type="EMBL" id="KAH6938683.1"/>
    </source>
</evidence>
<dbReference type="Proteomes" id="UP000821845">
    <property type="component" value="Chromosome 2"/>
</dbReference>